<organism evidence="6 7">
    <name type="scientific">Streptococcus equi subsp. zooepidemicus</name>
    <dbReference type="NCBI Taxonomy" id="40041"/>
    <lineage>
        <taxon>Bacteria</taxon>
        <taxon>Bacillati</taxon>
        <taxon>Bacillota</taxon>
        <taxon>Bacilli</taxon>
        <taxon>Lactobacillales</taxon>
        <taxon>Streptococcaceae</taxon>
        <taxon>Streptococcus</taxon>
    </lineage>
</organism>
<proteinExistence type="inferred from homology"/>
<dbReference type="AlphaFoldDB" id="A0AAX2LI07"/>
<dbReference type="Proteomes" id="UP000255476">
    <property type="component" value="Unassembled WGS sequence"/>
</dbReference>
<comment type="subcellular location">
    <subcellularLocation>
        <location evidence="1">Cell membrane</location>
        <topology evidence="1">Peripheral membrane protein</topology>
    </subcellularLocation>
</comment>
<dbReference type="InterPro" id="IPR050086">
    <property type="entry name" value="MetN_ABC_transporter-like"/>
</dbReference>
<name>A0AAX2LI07_STRSZ</name>
<dbReference type="EMBL" id="UHHT01000001">
    <property type="protein sequence ID" value="SUO79380.1"/>
    <property type="molecule type" value="Genomic_DNA"/>
</dbReference>
<dbReference type="InterPro" id="IPR027417">
    <property type="entry name" value="P-loop_NTPase"/>
</dbReference>
<evidence type="ECO:0000256" key="4">
    <source>
        <dbReference type="ARBA" id="ARBA00022475"/>
    </source>
</evidence>
<comment type="similarity">
    <text evidence="2">Belongs to the ABC transporter superfamily.</text>
</comment>
<dbReference type="Gene3D" id="3.40.50.300">
    <property type="entry name" value="P-loop containing nucleotide triphosphate hydrolases"/>
    <property type="match status" value="1"/>
</dbReference>
<gene>
    <name evidence="6" type="primary">artM_1</name>
    <name evidence="6" type="ORF">NCTC7023_00001</name>
</gene>
<reference evidence="6 7" key="1">
    <citation type="submission" date="2018-06" db="EMBL/GenBank/DDBJ databases">
        <authorList>
            <consortium name="Pathogen Informatics"/>
            <person name="Doyle S."/>
        </authorList>
    </citation>
    <scope>NUCLEOTIDE SEQUENCE [LARGE SCALE GENOMIC DNA]</scope>
    <source>
        <strain evidence="6 7">NCTC7023</strain>
    </source>
</reference>
<dbReference type="PANTHER" id="PTHR43166:SF9">
    <property type="entry name" value="GLUTAMATE_ASPARTATE IMPORT ATP-BINDING PROTEIN GLTL"/>
    <property type="match status" value="1"/>
</dbReference>
<evidence type="ECO:0000256" key="3">
    <source>
        <dbReference type="ARBA" id="ARBA00022448"/>
    </source>
</evidence>
<comment type="caution">
    <text evidence="6">The sequence shown here is derived from an EMBL/GenBank/DDBJ whole genome shotgun (WGS) entry which is preliminary data.</text>
</comment>
<keyword evidence="6" id="KW-0547">Nucleotide-binding</keyword>
<evidence type="ECO:0000313" key="7">
    <source>
        <dbReference type="Proteomes" id="UP000255476"/>
    </source>
</evidence>
<evidence type="ECO:0000313" key="6">
    <source>
        <dbReference type="EMBL" id="SUO79380.1"/>
    </source>
</evidence>
<keyword evidence="6" id="KW-0067">ATP-binding</keyword>
<evidence type="ECO:0000256" key="1">
    <source>
        <dbReference type="ARBA" id="ARBA00004202"/>
    </source>
</evidence>
<dbReference type="PANTHER" id="PTHR43166">
    <property type="entry name" value="AMINO ACID IMPORT ATP-BINDING PROTEIN"/>
    <property type="match status" value="1"/>
</dbReference>
<protein>
    <submittedName>
        <fullName evidence="6">Glutamine transporter, ATP-binding protein 3</fullName>
    </submittedName>
</protein>
<accession>A0AAX2LI07</accession>
<keyword evidence="4" id="KW-1003">Cell membrane</keyword>
<dbReference type="GO" id="GO:0005886">
    <property type="term" value="C:plasma membrane"/>
    <property type="evidence" value="ECO:0007669"/>
    <property type="project" value="UniProtKB-SubCell"/>
</dbReference>
<evidence type="ECO:0000256" key="5">
    <source>
        <dbReference type="ARBA" id="ARBA00023136"/>
    </source>
</evidence>
<evidence type="ECO:0000256" key="2">
    <source>
        <dbReference type="ARBA" id="ARBA00005417"/>
    </source>
</evidence>
<sequence>MQDLAKSGMTMVIVTHEMGFAKEVADRVIFMDGGLVIEEGSPDQSLKPLGGANQGLFEQGIVIADVAKGQHVTLQGLAISQLAVCFGIFVCKRLRKSGWCCSHI</sequence>
<dbReference type="GO" id="GO:0005524">
    <property type="term" value="F:ATP binding"/>
    <property type="evidence" value="ECO:0007669"/>
    <property type="project" value="UniProtKB-KW"/>
</dbReference>
<dbReference type="SUPFAM" id="SSF52540">
    <property type="entry name" value="P-loop containing nucleoside triphosphate hydrolases"/>
    <property type="match status" value="1"/>
</dbReference>
<keyword evidence="5" id="KW-0472">Membrane</keyword>
<keyword evidence="3" id="KW-0813">Transport</keyword>